<dbReference type="PANTHER" id="PTHR42714:SF2">
    <property type="entry name" value="TRNA MODIFICATION GTPASE GTPBP3, MITOCHONDRIAL"/>
    <property type="match status" value="1"/>
</dbReference>
<keyword evidence="4" id="KW-1185">Reference proteome</keyword>
<name>A0A7W4IMI5_9PROT</name>
<dbReference type="Proteomes" id="UP000561077">
    <property type="component" value="Unassembled WGS sequence"/>
</dbReference>
<evidence type="ECO:0000313" key="2">
    <source>
        <dbReference type="EMBL" id="MBB2165593.1"/>
    </source>
</evidence>
<evidence type="ECO:0000259" key="1">
    <source>
        <dbReference type="Pfam" id="PF01926"/>
    </source>
</evidence>
<dbReference type="Pfam" id="PF01926">
    <property type="entry name" value="MMR_HSR1"/>
    <property type="match status" value="1"/>
</dbReference>
<evidence type="ECO:0000313" key="5">
    <source>
        <dbReference type="Proteomes" id="UP000561077"/>
    </source>
</evidence>
<dbReference type="InterPro" id="IPR006073">
    <property type="entry name" value="GTP-bd"/>
</dbReference>
<dbReference type="Gene3D" id="3.40.50.300">
    <property type="entry name" value="P-loop containing nucleotide triphosphate hydrolases"/>
    <property type="match status" value="1"/>
</dbReference>
<accession>A0A7W4IMI5</accession>
<dbReference type="Proteomes" id="UP000540490">
    <property type="component" value="Unassembled WGS sequence"/>
</dbReference>
<dbReference type="GO" id="GO:0005525">
    <property type="term" value="F:GTP binding"/>
    <property type="evidence" value="ECO:0007669"/>
    <property type="project" value="InterPro"/>
</dbReference>
<protein>
    <recommendedName>
        <fullName evidence="1">G domain-containing protein</fullName>
    </recommendedName>
</protein>
<feature type="domain" description="G" evidence="1">
    <location>
        <begin position="46"/>
        <end position="151"/>
    </location>
</feature>
<dbReference type="GO" id="GO:0030488">
    <property type="term" value="P:tRNA methylation"/>
    <property type="evidence" value="ECO:0007669"/>
    <property type="project" value="TreeGrafter"/>
</dbReference>
<dbReference type="InterPro" id="IPR027417">
    <property type="entry name" value="P-loop_NTPase"/>
</dbReference>
<evidence type="ECO:0000313" key="3">
    <source>
        <dbReference type="EMBL" id="MBB2194729.1"/>
    </source>
</evidence>
<dbReference type="EMBL" id="JABEQN010000017">
    <property type="protein sequence ID" value="MBB2194729.1"/>
    <property type="molecule type" value="Genomic_DNA"/>
</dbReference>
<evidence type="ECO:0000313" key="4">
    <source>
        <dbReference type="Proteomes" id="UP000540490"/>
    </source>
</evidence>
<comment type="caution">
    <text evidence="2">The sequence shown here is derived from an EMBL/GenBank/DDBJ whole genome shotgun (WGS) entry which is preliminary data.</text>
</comment>
<organism evidence="2 5">
    <name type="scientific">Gluconacetobacter dulcium</name>
    <dbReference type="NCBI Taxonomy" id="2729096"/>
    <lineage>
        <taxon>Bacteria</taxon>
        <taxon>Pseudomonadati</taxon>
        <taxon>Pseudomonadota</taxon>
        <taxon>Alphaproteobacteria</taxon>
        <taxon>Acetobacterales</taxon>
        <taxon>Acetobacteraceae</taxon>
        <taxon>Gluconacetobacter</taxon>
    </lineage>
</organism>
<dbReference type="PANTHER" id="PTHR42714">
    <property type="entry name" value="TRNA MODIFICATION GTPASE GTPBP3"/>
    <property type="match status" value="1"/>
</dbReference>
<dbReference type="EMBL" id="JABEQO010000017">
    <property type="protein sequence ID" value="MBB2165593.1"/>
    <property type="molecule type" value="Genomic_DNA"/>
</dbReference>
<dbReference type="SUPFAM" id="SSF52540">
    <property type="entry name" value="P-loop containing nucleoside triphosphate hydrolases"/>
    <property type="match status" value="1"/>
</dbReference>
<sequence>MGILDFNDILTAFDKVSPIVSRWLGPEKVDDLEANLKLKAQSDRPRIMVYGVYNAGKSTLLNALMGAEKASMADRPETAEVKGYDWKGYSLLDTPGIDAPIEHEKVTEESLNQSDVVLFVVAAGGTAAENATWEAMMEIVARNRRVMLVINDKLGLDPEGTDYLTVVNIAREHMQMAAEKAGIENVLEHVPVCVINARTALKGRIEGKNMLIRRSGLEQLENRLYAFLETCDFATVCRSAAKDVIDVIDAASTALEKQAGTVESQKVEELEQGARKGKERIRTSATSTIDTVVLEKQKRVVAFCRAKADNPDYPYSEIEEVTEQMNGKILTFLVRETEEVFRELNHNYMPSESYTKKDTQSGRIEMDIKHDATPSVLAQELAEMSRSLGQQILTISAQDMSGVAENVLTFGKGLSKTSDSTILKSLFKGVGEKKIAVAAEKIGKAVGPAIAIGSALYSVGRAIRQDYAQRREKERRMVAIQDAADGYLSSFKDAAMEMVGEYISETFSDLDGHLKNSKAEILNQNQSLSEDRTILSRGQTELQRLCP</sequence>
<proteinExistence type="predicted"/>
<dbReference type="AlphaFoldDB" id="A0A7W4IMI5"/>
<gene>
    <name evidence="3" type="ORF">HLH25_14020</name>
    <name evidence="2" type="ORF">HLH26_13835</name>
</gene>
<dbReference type="RefSeq" id="WP_182974640.1">
    <property type="nucleotide sequence ID" value="NZ_JABEQN010000017.1"/>
</dbReference>
<reference evidence="4 5" key="1">
    <citation type="submission" date="2020-04" db="EMBL/GenBank/DDBJ databases">
        <title>Description of novel Gluconacetobacter.</title>
        <authorList>
            <person name="Sombolestani A."/>
        </authorList>
    </citation>
    <scope>NUCLEOTIDE SEQUENCE [LARGE SCALE GENOMIC DNA]</scope>
    <source>
        <strain evidence="3 4">LMG 1728</strain>
        <strain evidence="2 5">LMG 1731</strain>
    </source>
</reference>
<dbReference type="GO" id="GO:0002098">
    <property type="term" value="P:tRNA wobble uridine modification"/>
    <property type="evidence" value="ECO:0007669"/>
    <property type="project" value="TreeGrafter"/>
</dbReference>
<dbReference type="GO" id="GO:0005829">
    <property type="term" value="C:cytosol"/>
    <property type="evidence" value="ECO:0007669"/>
    <property type="project" value="TreeGrafter"/>
</dbReference>